<feature type="transmembrane region" description="Helical" evidence="1">
    <location>
        <begin position="72"/>
        <end position="92"/>
    </location>
</feature>
<keyword evidence="1" id="KW-1133">Transmembrane helix</keyword>
<reference evidence="2 3" key="1">
    <citation type="submission" date="2022-10" db="EMBL/GenBank/DDBJ databases">
        <title>Aestuariibacter sp. AA17 isolated from Montipora capitata coral fragment.</title>
        <authorList>
            <person name="Emsley S.A."/>
            <person name="Pfannmuller K.M."/>
            <person name="Loughran R.M."/>
            <person name="Shlafstein M."/>
            <person name="Papke E."/>
            <person name="Saw J.H."/>
            <person name="Ushijima B."/>
            <person name="Videau P."/>
        </authorList>
    </citation>
    <scope>NUCLEOTIDE SEQUENCE [LARGE SCALE GENOMIC DNA]</scope>
    <source>
        <strain evidence="2 3">AA17</strain>
    </source>
</reference>
<organism evidence="2 3">
    <name type="scientific">Fluctibacter corallii</name>
    <dbReference type="NCBI Taxonomy" id="2984329"/>
    <lineage>
        <taxon>Bacteria</taxon>
        <taxon>Pseudomonadati</taxon>
        <taxon>Pseudomonadota</taxon>
        <taxon>Gammaproteobacteria</taxon>
        <taxon>Alteromonadales</taxon>
        <taxon>Alteromonadaceae</taxon>
        <taxon>Fluctibacter</taxon>
    </lineage>
</organism>
<feature type="transmembrane region" description="Helical" evidence="1">
    <location>
        <begin position="12"/>
        <end position="33"/>
    </location>
</feature>
<evidence type="ECO:0000313" key="2">
    <source>
        <dbReference type="EMBL" id="MCV2884175.1"/>
    </source>
</evidence>
<feature type="transmembrane region" description="Helical" evidence="1">
    <location>
        <begin position="45"/>
        <end position="65"/>
    </location>
</feature>
<evidence type="ECO:0000313" key="3">
    <source>
        <dbReference type="Proteomes" id="UP001652504"/>
    </source>
</evidence>
<protein>
    <submittedName>
        <fullName evidence="2">MerC domain-containing protein</fullName>
    </submittedName>
</protein>
<feature type="transmembrane region" description="Helical" evidence="1">
    <location>
        <begin position="104"/>
        <end position="124"/>
    </location>
</feature>
<gene>
    <name evidence="2" type="ORF">OE749_05670</name>
</gene>
<keyword evidence="1" id="KW-0812">Transmembrane</keyword>
<sequence length="136" mass="14461">MSTPQNMTDKLAIGLSALCAIHCLAVPSLLLLLPSLAAMQLENEAFHFWMVLTVVPTSVFALATGCKLHQRFHLVVAGGAGLLLLLVALMLGESLIGEAGEKTLTLVGALLVALSHWANIRLCYAHHHHCAQSDAC</sequence>
<keyword evidence="1" id="KW-0472">Membrane</keyword>
<proteinExistence type="predicted"/>
<dbReference type="Pfam" id="PF03203">
    <property type="entry name" value="MerC"/>
    <property type="match status" value="1"/>
</dbReference>
<dbReference type="InterPro" id="IPR004891">
    <property type="entry name" value="Mercury-R_MerC"/>
</dbReference>
<evidence type="ECO:0000256" key="1">
    <source>
        <dbReference type="SAM" id="Phobius"/>
    </source>
</evidence>
<comment type="caution">
    <text evidence="2">The sequence shown here is derived from an EMBL/GenBank/DDBJ whole genome shotgun (WGS) entry which is preliminary data.</text>
</comment>
<keyword evidence="3" id="KW-1185">Reference proteome</keyword>
<dbReference type="EMBL" id="JAOWKX010000002">
    <property type="protein sequence ID" value="MCV2884175.1"/>
    <property type="molecule type" value="Genomic_DNA"/>
</dbReference>
<name>A0ABT3A665_9ALTE</name>
<accession>A0ABT3A665</accession>
<dbReference type="Proteomes" id="UP001652504">
    <property type="component" value="Unassembled WGS sequence"/>
</dbReference>
<dbReference type="RefSeq" id="WP_263711381.1">
    <property type="nucleotide sequence ID" value="NZ_JAOWKX010000002.1"/>
</dbReference>